<dbReference type="AlphaFoldDB" id="C9ZFL8"/>
<keyword evidence="3" id="KW-1185">Reference proteome</keyword>
<evidence type="ECO:0000313" key="2">
    <source>
        <dbReference type="EMBL" id="CBG73508.1"/>
    </source>
</evidence>
<evidence type="ECO:0000256" key="1">
    <source>
        <dbReference type="SAM" id="MobiDB-lite"/>
    </source>
</evidence>
<dbReference type="STRING" id="680198.SCAB_65051"/>
<dbReference type="eggNOG" id="ENOG5031FSP">
    <property type="taxonomic scope" value="Bacteria"/>
</dbReference>
<proteinExistence type="predicted"/>
<feature type="region of interest" description="Disordered" evidence="1">
    <location>
        <begin position="143"/>
        <end position="191"/>
    </location>
</feature>
<dbReference type="Proteomes" id="UP000001444">
    <property type="component" value="Chromosome"/>
</dbReference>
<accession>C9ZFL8</accession>
<dbReference type="EMBL" id="FN554889">
    <property type="protein sequence ID" value="CBG73508.1"/>
    <property type="molecule type" value="Genomic_DNA"/>
</dbReference>
<dbReference type="KEGG" id="scb:SCAB_65051"/>
<sequence>MMGARQQLGQTLDALDKNAGGLQTVSATVTDVTDTGTVHLVMGGAAFYDVACTDAYRNRAAGDVVAVRRGAVPVVLWRLGEDPADTDAAAIAEVARETAQDLIAISAFTWGTAAPGAGYQQVTELWTKKDSAGKGVLYARLASAPDPSPEAPATQAPKKASIPPDDSGTWRRGRPDDYASSPTQGDWTGRGDRRGGWFYGTKIADACAGKTVSSMSVAFTRKRGAGVNAKVKMRLYLHDHTTAPSGQLDLDDGPETLLSLAVGAKGTATLPAAWRTALASGSARGLAIYGHGRGDYAAFTGGVITIRFSAT</sequence>
<reference evidence="2 3" key="1">
    <citation type="journal article" date="2010" name="Mol. Plant Microbe Interact.">
        <title>Streptomyces scabies 87-22 contains a coronafacic acid-like biosynthetic cluster that contributes to plant-microbe interactions.</title>
        <authorList>
            <person name="Bignell D.R."/>
            <person name="Seipke R.F."/>
            <person name="Huguet-Tapia J.C."/>
            <person name="Chambers A.H."/>
            <person name="Parry R.J."/>
            <person name="Loria R."/>
        </authorList>
    </citation>
    <scope>NUCLEOTIDE SEQUENCE [LARGE SCALE GENOMIC DNA]</scope>
    <source>
        <strain evidence="2 3">87.22</strain>
    </source>
</reference>
<protein>
    <submittedName>
        <fullName evidence="2">Uncharacterized protein</fullName>
    </submittedName>
</protein>
<organism evidence="2 3">
    <name type="scientific">Streptomyces scabiei (strain 87.22)</name>
    <dbReference type="NCBI Taxonomy" id="680198"/>
    <lineage>
        <taxon>Bacteria</taxon>
        <taxon>Bacillati</taxon>
        <taxon>Actinomycetota</taxon>
        <taxon>Actinomycetes</taxon>
        <taxon>Kitasatosporales</taxon>
        <taxon>Streptomycetaceae</taxon>
        <taxon>Streptomyces</taxon>
    </lineage>
</organism>
<gene>
    <name evidence="2" type="ordered locus">SCAB_65051</name>
</gene>
<name>C9ZFL8_STRSW</name>
<dbReference type="HOGENOM" id="CLU_902904_0_0_11"/>
<evidence type="ECO:0000313" key="3">
    <source>
        <dbReference type="Proteomes" id="UP000001444"/>
    </source>
</evidence>